<accession>A0A1W1W6K7</accession>
<organism evidence="2 3">
    <name type="scientific">Sulfobacillus thermosulfidooxidans (strain DSM 9293 / VKM B-1269 / AT-1)</name>
    <dbReference type="NCBI Taxonomy" id="929705"/>
    <lineage>
        <taxon>Bacteria</taxon>
        <taxon>Bacillati</taxon>
        <taxon>Bacillota</taxon>
        <taxon>Clostridia</taxon>
        <taxon>Eubacteriales</taxon>
        <taxon>Clostridiales Family XVII. Incertae Sedis</taxon>
        <taxon>Sulfobacillus</taxon>
    </lineage>
</organism>
<keyword evidence="1" id="KW-1133">Transmembrane helix</keyword>
<keyword evidence="1" id="KW-0472">Membrane</keyword>
<protein>
    <submittedName>
        <fullName evidence="2">Uncharacterized protein</fullName>
    </submittedName>
</protein>
<feature type="transmembrane region" description="Helical" evidence="1">
    <location>
        <begin position="12"/>
        <end position="36"/>
    </location>
</feature>
<evidence type="ECO:0000313" key="2">
    <source>
        <dbReference type="EMBL" id="SMC01931.1"/>
    </source>
</evidence>
<dbReference type="OrthoDB" id="9973931at2"/>
<proteinExistence type="predicted"/>
<evidence type="ECO:0000256" key="1">
    <source>
        <dbReference type="SAM" id="Phobius"/>
    </source>
</evidence>
<evidence type="ECO:0000313" key="3">
    <source>
        <dbReference type="Proteomes" id="UP000192660"/>
    </source>
</evidence>
<feature type="transmembrane region" description="Helical" evidence="1">
    <location>
        <begin position="56"/>
        <end position="78"/>
    </location>
</feature>
<keyword evidence="3" id="KW-1185">Reference proteome</keyword>
<dbReference type="EMBL" id="FWWY01000001">
    <property type="protein sequence ID" value="SMC01931.1"/>
    <property type="molecule type" value="Genomic_DNA"/>
</dbReference>
<name>A0A1W1W6K7_SULTA</name>
<dbReference type="Proteomes" id="UP000192660">
    <property type="component" value="Unassembled WGS sequence"/>
</dbReference>
<dbReference type="RefSeq" id="WP_084660684.1">
    <property type="nucleotide sequence ID" value="NZ_FWWY01000001.1"/>
</dbReference>
<reference evidence="3" key="1">
    <citation type="submission" date="2017-04" db="EMBL/GenBank/DDBJ databases">
        <authorList>
            <person name="Varghese N."/>
            <person name="Submissions S."/>
        </authorList>
    </citation>
    <scope>NUCLEOTIDE SEQUENCE [LARGE SCALE GENOMIC DNA]</scope>
    <source>
        <strain evidence="3">DSM 9293</strain>
    </source>
</reference>
<sequence length="99" mass="10635">MLDVVARLANAVIGIMGLGVIAWGMAHLALTLWHAYQSPERMRVAPIKGVADGAPVVRHVLLITFGLILVGMMVGGGWETLITGLVRWSARWHLPGGRS</sequence>
<keyword evidence="1" id="KW-0812">Transmembrane</keyword>
<dbReference type="AlphaFoldDB" id="A0A1W1W6K7"/>
<gene>
    <name evidence="2" type="ORF">SAMN00768000_0162</name>
</gene>